<dbReference type="GeneID" id="63726277"/>
<dbReference type="RefSeq" id="XP_040673205.1">
    <property type="nucleotide sequence ID" value="XM_040810766.1"/>
</dbReference>
<name>A0A1L9Q110_ASPVE</name>
<gene>
    <name evidence="2" type="ORF">ASPVEDRAFT_33665</name>
</gene>
<dbReference type="AlphaFoldDB" id="A0A1L9Q110"/>
<feature type="region of interest" description="Disordered" evidence="1">
    <location>
        <begin position="172"/>
        <end position="192"/>
    </location>
</feature>
<evidence type="ECO:0000256" key="1">
    <source>
        <dbReference type="SAM" id="MobiDB-lite"/>
    </source>
</evidence>
<keyword evidence="3" id="KW-1185">Reference proteome</keyword>
<organism evidence="2 3">
    <name type="scientific">Aspergillus versicolor CBS 583.65</name>
    <dbReference type="NCBI Taxonomy" id="1036611"/>
    <lineage>
        <taxon>Eukaryota</taxon>
        <taxon>Fungi</taxon>
        <taxon>Dikarya</taxon>
        <taxon>Ascomycota</taxon>
        <taxon>Pezizomycotina</taxon>
        <taxon>Eurotiomycetes</taxon>
        <taxon>Eurotiomycetidae</taxon>
        <taxon>Eurotiales</taxon>
        <taxon>Aspergillaceae</taxon>
        <taxon>Aspergillus</taxon>
        <taxon>Aspergillus subgen. Nidulantes</taxon>
    </lineage>
</organism>
<dbReference type="Proteomes" id="UP000184073">
    <property type="component" value="Unassembled WGS sequence"/>
</dbReference>
<dbReference type="VEuPathDB" id="FungiDB:ASPVEDRAFT_33665"/>
<protein>
    <submittedName>
        <fullName evidence="2">Uncharacterized protein</fullName>
    </submittedName>
</protein>
<dbReference type="OrthoDB" id="4463882at2759"/>
<dbReference type="EMBL" id="KV878137">
    <property type="protein sequence ID" value="OJJ07443.1"/>
    <property type="molecule type" value="Genomic_DNA"/>
</dbReference>
<accession>A0A1L9Q110</accession>
<sequence>MVVPSHCDEAAPVVIIAFTRPSIFFVFLPKIVSIVTIFSHTTISQVKYHQSTMLDPVTDHLIGAGISLLSLFVKDWLQKVPFVKYLWPRAWEERKKRKRTDVSSDVVGPPQTDIAPLQKGISEVLTLIGGLQSGPREGGKELLNLTKMVQDQQERLCALEAARRRDDQRLSELERAHGLEKAKEDARSARRERDLLRDRVTRAFS</sequence>
<proteinExistence type="predicted"/>
<evidence type="ECO:0000313" key="3">
    <source>
        <dbReference type="Proteomes" id="UP000184073"/>
    </source>
</evidence>
<reference evidence="3" key="1">
    <citation type="journal article" date="2017" name="Genome Biol.">
        <title>Comparative genomics reveals high biological diversity and specific adaptations in the industrially and medically important fungal genus Aspergillus.</title>
        <authorList>
            <person name="de Vries R.P."/>
            <person name="Riley R."/>
            <person name="Wiebenga A."/>
            <person name="Aguilar-Osorio G."/>
            <person name="Amillis S."/>
            <person name="Uchima C.A."/>
            <person name="Anderluh G."/>
            <person name="Asadollahi M."/>
            <person name="Askin M."/>
            <person name="Barry K."/>
            <person name="Battaglia E."/>
            <person name="Bayram O."/>
            <person name="Benocci T."/>
            <person name="Braus-Stromeyer S.A."/>
            <person name="Caldana C."/>
            <person name="Canovas D."/>
            <person name="Cerqueira G.C."/>
            <person name="Chen F."/>
            <person name="Chen W."/>
            <person name="Choi C."/>
            <person name="Clum A."/>
            <person name="Dos Santos R.A."/>
            <person name="Damasio A.R."/>
            <person name="Diallinas G."/>
            <person name="Emri T."/>
            <person name="Fekete E."/>
            <person name="Flipphi M."/>
            <person name="Freyberg S."/>
            <person name="Gallo A."/>
            <person name="Gournas C."/>
            <person name="Habgood R."/>
            <person name="Hainaut M."/>
            <person name="Harispe M.L."/>
            <person name="Henrissat B."/>
            <person name="Hilden K.S."/>
            <person name="Hope R."/>
            <person name="Hossain A."/>
            <person name="Karabika E."/>
            <person name="Karaffa L."/>
            <person name="Karanyi Z."/>
            <person name="Krasevec N."/>
            <person name="Kuo A."/>
            <person name="Kusch H."/>
            <person name="LaButti K."/>
            <person name="Lagendijk E.L."/>
            <person name="Lapidus A."/>
            <person name="Levasseur A."/>
            <person name="Lindquist E."/>
            <person name="Lipzen A."/>
            <person name="Logrieco A.F."/>
            <person name="MacCabe A."/>
            <person name="Maekelae M.R."/>
            <person name="Malavazi I."/>
            <person name="Melin P."/>
            <person name="Meyer V."/>
            <person name="Mielnichuk N."/>
            <person name="Miskei M."/>
            <person name="Molnar A.P."/>
            <person name="Mule G."/>
            <person name="Ngan C.Y."/>
            <person name="Orejas M."/>
            <person name="Orosz E."/>
            <person name="Ouedraogo J.P."/>
            <person name="Overkamp K.M."/>
            <person name="Park H.-S."/>
            <person name="Perrone G."/>
            <person name="Piumi F."/>
            <person name="Punt P.J."/>
            <person name="Ram A.F."/>
            <person name="Ramon A."/>
            <person name="Rauscher S."/>
            <person name="Record E."/>
            <person name="Riano-Pachon D.M."/>
            <person name="Robert V."/>
            <person name="Roehrig J."/>
            <person name="Ruller R."/>
            <person name="Salamov A."/>
            <person name="Salih N.S."/>
            <person name="Samson R.A."/>
            <person name="Sandor E."/>
            <person name="Sanguinetti M."/>
            <person name="Schuetze T."/>
            <person name="Sepcic K."/>
            <person name="Shelest E."/>
            <person name="Sherlock G."/>
            <person name="Sophianopoulou V."/>
            <person name="Squina F.M."/>
            <person name="Sun H."/>
            <person name="Susca A."/>
            <person name="Todd R.B."/>
            <person name="Tsang A."/>
            <person name="Unkles S.E."/>
            <person name="van de Wiele N."/>
            <person name="van Rossen-Uffink D."/>
            <person name="Oliveira J.V."/>
            <person name="Vesth T.C."/>
            <person name="Visser J."/>
            <person name="Yu J.-H."/>
            <person name="Zhou M."/>
            <person name="Andersen M.R."/>
            <person name="Archer D.B."/>
            <person name="Baker S.E."/>
            <person name="Benoit I."/>
            <person name="Brakhage A.A."/>
            <person name="Braus G.H."/>
            <person name="Fischer R."/>
            <person name="Frisvad J.C."/>
            <person name="Goldman G.H."/>
            <person name="Houbraken J."/>
            <person name="Oakley B."/>
            <person name="Pocsi I."/>
            <person name="Scazzocchio C."/>
            <person name="Seiboth B."/>
            <person name="vanKuyk P.A."/>
            <person name="Wortman J."/>
            <person name="Dyer P.S."/>
            <person name="Grigoriev I.V."/>
        </authorList>
    </citation>
    <scope>NUCLEOTIDE SEQUENCE [LARGE SCALE GENOMIC DNA]</scope>
    <source>
        <strain evidence="3">CBS 583.65</strain>
    </source>
</reference>
<evidence type="ECO:0000313" key="2">
    <source>
        <dbReference type="EMBL" id="OJJ07443.1"/>
    </source>
</evidence>